<evidence type="ECO:0000313" key="2">
    <source>
        <dbReference type="EMBL" id="KCZ85545.1"/>
    </source>
</evidence>
<dbReference type="EMBL" id="ARYH01000001">
    <property type="protein sequence ID" value="KCZ85545.1"/>
    <property type="molecule type" value="Genomic_DNA"/>
</dbReference>
<dbReference type="STRING" id="1280949.HAD_07670"/>
<evidence type="ECO:0000259" key="1">
    <source>
        <dbReference type="Pfam" id="PF10090"/>
    </source>
</evidence>
<accession>A0A069E5G9</accession>
<proteinExistence type="predicted"/>
<keyword evidence="3" id="KW-1185">Reference proteome</keyword>
<dbReference type="eggNOG" id="COG5385">
    <property type="taxonomic scope" value="Bacteria"/>
</dbReference>
<dbReference type="OrthoDB" id="9803702at2"/>
<dbReference type="AlphaFoldDB" id="A0A069E5G9"/>
<protein>
    <recommendedName>
        <fullName evidence="1">Histidine phosphotransferase ChpT C-terminal domain-containing protein</fullName>
    </recommendedName>
</protein>
<dbReference type="InterPro" id="IPR018762">
    <property type="entry name" value="ChpT_C"/>
</dbReference>
<gene>
    <name evidence="2" type="ORF">HAD_07670</name>
</gene>
<reference evidence="2 3" key="1">
    <citation type="journal article" date="2014" name="Antonie Van Leeuwenhoek">
        <title>Hyphomonas beringensis sp. nov. and Hyphomonas chukchiensis sp. nov., isolated from surface seawater of the Bering Sea and Chukchi Sea.</title>
        <authorList>
            <person name="Li C."/>
            <person name="Lai Q."/>
            <person name="Li G."/>
            <person name="Dong C."/>
            <person name="Wang J."/>
            <person name="Liao Y."/>
            <person name="Shao Z."/>
        </authorList>
    </citation>
    <scope>NUCLEOTIDE SEQUENCE [LARGE SCALE GENOMIC DNA]</scope>
    <source>
        <strain evidence="2 3">MHS-3</strain>
    </source>
</reference>
<dbReference type="Gene3D" id="3.30.565.10">
    <property type="entry name" value="Histidine kinase-like ATPase, C-terminal domain"/>
    <property type="match status" value="1"/>
</dbReference>
<evidence type="ECO:0000313" key="3">
    <source>
        <dbReference type="Proteomes" id="UP000027446"/>
    </source>
</evidence>
<dbReference type="InterPro" id="IPR036890">
    <property type="entry name" value="HATPase_C_sf"/>
</dbReference>
<dbReference type="Pfam" id="PF10090">
    <property type="entry name" value="HPTransfase"/>
    <property type="match status" value="1"/>
</dbReference>
<name>A0A069E5G9_9PROT</name>
<dbReference type="RefSeq" id="WP_035570332.1">
    <property type="nucleotide sequence ID" value="NZ_ARYH01000001.1"/>
</dbReference>
<dbReference type="PATRIC" id="fig|1280949.3.peg.1563"/>
<sequence length="215" mass="23271">MSSIDPARLSAYIASRICHDLVSPISSVTNALDLMEEPGDHEMKAQAEDLLHDGAEKAAARIQFLRYAFGSIGLNAGAADIHEARKITEAFVKSHKPSVEWDIQADHLSFSHVRLMMNLVMMAVESLPRGGVVSVRIRSEAGGLTITLTAKGDRARVKNEVAAAVDGTEPDEGWRAETIQPLFTRMICDGLEGELTAKASDNQVIFMVTGLRAEG</sequence>
<dbReference type="Proteomes" id="UP000027446">
    <property type="component" value="Unassembled WGS sequence"/>
</dbReference>
<dbReference type="Gene3D" id="1.10.287.130">
    <property type="match status" value="1"/>
</dbReference>
<feature type="domain" description="Histidine phosphotransferase ChpT C-terminal" evidence="1">
    <location>
        <begin position="82"/>
        <end position="202"/>
    </location>
</feature>
<comment type="caution">
    <text evidence="2">The sequence shown here is derived from an EMBL/GenBank/DDBJ whole genome shotgun (WGS) entry which is preliminary data.</text>
</comment>
<organism evidence="2 3">
    <name type="scientific">Hyphomonas adhaerens MHS-3</name>
    <dbReference type="NCBI Taxonomy" id="1280949"/>
    <lineage>
        <taxon>Bacteria</taxon>
        <taxon>Pseudomonadati</taxon>
        <taxon>Pseudomonadota</taxon>
        <taxon>Alphaproteobacteria</taxon>
        <taxon>Hyphomonadales</taxon>
        <taxon>Hyphomonadaceae</taxon>
        <taxon>Hyphomonas</taxon>
    </lineage>
</organism>